<dbReference type="InterPro" id="IPR051537">
    <property type="entry name" value="DNA_Adenine_Mtase"/>
</dbReference>
<dbReference type="InterPro" id="IPR022749">
    <property type="entry name" value="D12N6_MeTrfase_N"/>
</dbReference>
<dbReference type="InterPro" id="IPR029063">
    <property type="entry name" value="SAM-dependent_MTases_sf"/>
</dbReference>
<evidence type="ECO:0000259" key="9">
    <source>
        <dbReference type="Pfam" id="PF02384"/>
    </source>
</evidence>
<comment type="similarity">
    <text evidence="1">Belongs to the N(4)/N(6)-methyltransferase family.</text>
</comment>
<feature type="coiled-coil region" evidence="8">
    <location>
        <begin position="779"/>
        <end position="806"/>
    </location>
</feature>
<dbReference type="GO" id="GO:0009007">
    <property type="term" value="F:site-specific DNA-methyltransferase (adenine-specific) activity"/>
    <property type="evidence" value="ECO:0007669"/>
    <property type="project" value="UniProtKB-EC"/>
</dbReference>
<dbReference type="STRING" id="29367.CLPUN_07630"/>
<evidence type="ECO:0000256" key="7">
    <source>
        <dbReference type="ARBA" id="ARBA00047942"/>
    </source>
</evidence>
<dbReference type="PANTHER" id="PTHR42933:SF3">
    <property type="entry name" value="TYPE I RESTRICTION ENZYME MJAVIII METHYLASE SUBUNIT"/>
    <property type="match status" value="1"/>
</dbReference>
<evidence type="ECO:0000313" key="11">
    <source>
        <dbReference type="EMBL" id="OOM81901.1"/>
    </source>
</evidence>
<evidence type="ECO:0000256" key="2">
    <source>
        <dbReference type="ARBA" id="ARBA00011900"/>
    </source>
</evidence>
<dbReference type="EMBL" id="LZZM01000043">
    <property type="protein sequence ID" value="OOM81901.1"/>
    <property type="molecule type" value="Genomic_DNA"/>
</dbReference>
<dbReference type="SUPFAM" id="SSF53335">
    <property type="entry name" value="S-adenosyl-L-methionine-dependent methyltransferases"/>
    <property type="match status" value="1"/>
</dbReference>
<comment type="catalytic activity">
    <reaction evidence="7">
        <text>a 2'-deoxyadenosine in DNA + S-adenosyl-L-methionine = an N(6)-methyl-2'-deoxyadenosine in DNA + S-adenosyl-L-homocysteine + H(+)</text>
        <dbReference type="Rhea" id="RHEA:15197"/>
        <dbReference type="Rhea" id="RHEA-COMP:12418"/>
        <dbReference type="Rhea" id="RHEA-COMP:12419"/>
        <dbReference type="ChEBI" id="CHEBI:15378"/>
        <dbReference type="ChEBI" id="CHEBI:57856"/>
        <dbReference type="ChEBI" id="CHEBI:59789"/>
        <dbReference type="ChEBI" id="CHEBI:90615"/>
        <dbReference type="ChEBI" id="CHEBI:90616"/>
        <dbReference type="EC" id="2.1.1.72"/>
    </reaction>
</comment>
<dbReference type="OrthoDB" id="9814572at2"/>
<dbReference type="GO" id="GO:0032259">
    <property type="term" value="P:methylation"/>
    <property type="evidence" value="ECO:0007669"/>
    <property type="project" value="UniProtKB-KW"/>
</dbReference>
<evidence type="ECO:0000259" key="10">
    <source>
        <dbReference type="Pfam" id="PF12161"/>
    </source>
</evidence>
<evidence type="ECO:0000256" key="6">
    <source>
        <dbReference type="ARBA" id="ARBA00022747"/>
    </source>
</evidence>
<dbReference type="PANTHER" id="PTHR42933">
    <property type="entry name" value="SLR6095 PROTEIN"/>
    <property type="match status" value="1"/>
</dbReference>
<dbReference type="AlphaFoldDB" id="A0A1S8TW06"/>
<sequence>MAIKKSELYSSLWESCNKLRGGMDASLYKDYILTLLFVKYVTDRYKGDRYADIIIPEGGSFDDMINIKNDPNIGEKMDIVISALAGANNLKGIIDVAQFNDEEKIGKGKEMVDKLTELIGIFQNSKLDFKKNRAGGDDILGDAYEFLMQKFATESGKSKGQFYTPAEVSRVMAKVIGISNATSSAQTLYDPACGSGSLLIRAADEAPVNITIYGQEKDVPTAGLAQMNLAIHNKGLGKIARENTLAHPLYKDGDKDSNSLKRFDFCVANPPFSLSAWGLGFDSNNDLYGRFKDYGLPPEKNGDYAWLLHLIKSMNSRTGKGAIILPHGVLFRGNAEATIRKNIIERGYIKGIIGLPANLFYGTGIPACIIVLDKENAAARKGIFMIDASKGFIKDGNKNRLREQDIHKIVDVFNKQLEIPKYSRLVSYDEIKNDNDCNLNIPRYIDSSEQEDLQSIEAHLKGGIPNLDVNKLEKYWSVYPSLKDVLFSKSDRDGFSTLNIAKDDIRNIIFEHEEFINHANTVHIAANKWITSNKDKLNNLKDGDKPKQLINDIGENILEIFSKVSLIDNYDVYECLLNYWENTMQDDVYAICYDGWESGREIDIEYTTPKKGTPKEKGFEGRIIPKTLIISEYFKVEQSDIEKLEDTRDEIIRTYEEFFEEHSGEDGLLSEVINDGKIKSADLKARIKELKKDKTGPDELEVLLQYEKLLNEESDYNKKIKDSKEILNKKVRAQYEKLSIEEIKRIIVELKWNKYIFEIIDAIYSAVSHNLATVITDLAERYETTLLECESEVEGYEAKVKSHLERMGFAW</sequence>
<dbReference type="PROSITE" id="PS00092">
    <property type="entry name" value="N6_MTASE"/>
    <property type="match status" value="1"/>
</dbReference>
<evidence type="ECO:0000256" key="8">
    <source>
        <dbReference type="SAM" id="Coils"/>
    </source>
</evidence>
<dbReference type="Proteomes" id="UP000190890">
    <property type="component" value="Unassembled WGS sequence"/>
</dbReference>
<dbReference type="RefSeq" id="WP_077846042.1">
    <property type="nucleotide sequence ID" value="NZ_LZZM01000043.1"/>
</dbReference>
<dbReference type="InterPro" id="IPR002052">
    <property type="entry name" value="DNA_methylase_N6_adenine_CS"/>
</dbReference>
<keyword evidence="5" id="KW-0949">S-adenosyl-L-methionine</keyword>
<accession>A0A1S8TW06</accession>
<reference evidence="11 12" key="1">
    <citation type="submission" date="2016-05" db="EMBL/GenBank/DDBJ databases">
        <title>Microbial solvent formation.</title>
        <authorList>
            <person name="Poehlein A."/>
            <person name="Montoya Solano J.D."/>
            <person name="Flitsch S."/>
            <person name="Krabben P."/>
            <person name="Duerre P."/>
            <person name="Daniel R."/>
        </authorList>
    </citation>
    <scope>NUCLEOTIDE SEQUENCE [LARGE SCALE GENOMIC DNA]</scope>
    <source>
        <strain evidence="11 12">DSM 2619</strain>
    </source>
</reference>
<dbReference type="GO" id="GO:0003677">
    <property type="term" value="F:DNA binding"/>
    <property type="evidence" value="ECO:0007669"/>
    <property type="project" value="InterPro"/>
</dbReference>
<dbReference type="GO" id="GO:0008170">
    <property type="term" value="F:N-methyltransferase activity"/>
    <property type="evidence" value="ECO:0007669"/>
    <property type="project" value="InterPro"/>
</dbReference>
<keyword evidence="3 11" id="KW-0489">Methyltransferase</keyword>
<organism evidence="11 12">
    <name type="scientific">Clostridium puniceum</name>
    <dbReference type="NCBI Taxonomy" id="29367"/>
    <lineage>
        <taxon>Bacteria</taxon>
        <taxon>Bacillati</taxon>
        <taxon>Bacillota</taxon>
        <taxon>Clostridia</taxon>
        <taxon>Eubacteriales</taxon>
        <taxon>Clostridiaceae</taxon>
        <taxon>Clostridium</taxon>
    </lineage>
</organism>
<keyword evidence="12" id="KW-1185">Reference proteome</keyword>
<name>A0A1S8TW06_9CLOT</name>
<dbReference type="Pfam" id="PF02384">
    <property type="entry name" value="N6_Mtase"/>
    <property type="match status" value="1"/>
</dbReference>
<dbReference type="InterPro" id="IPR003356">
    <property type="entry name" value="DNA_methylase_A-5"/>
</dbReference>
<comment type="caution">
    <text evidence="11">The sequence shown here is derived from an EMBL/GenBank/DDBJ whole genome shotgun (WGS) entry which is preliminary data.</text>
</comment>
<dbReference type="PRINTS" id="PR00507">
    <property type="entry name" value="N12N6MTFRASE"/>
</dbReference>
<keyword evidence="4 11" id="KW-0808">Transferase</keyword>
<feature type="domain" description="N6 adenine-specific DNA methyltransferase N-terminal" evidence="10">
    <location>
        <begin position="10"/>
        <end position="121"/>
    </location>
</feature>
<dbReference type="InterPro" id="IPR038333">
    <property type="entry name" value="T1MK-like_N_sf"/>
</dbReference>
<dbReference type="Gene3D" id="3.40.50.150">
    <property type="entry name" value="Vaccinia Virus protein VP39"/>
    <property type="match status" value="1"/>
</dbReference>
<dbReference type="Pfam" id="PF12161">
    <property type="entry name" value="HsdM_N"/>
    <property type="match status" value="1"/>
</dbReference>
<keyword evidence="8" id="KW-0175">Coiled coil</keyword>
<dbReference type="EC" id="2.1.1.72" evidence="2"/>
<evidence type="ECO:0000256" key="3">
    <source>
        <dbReference type="ARBA" id="ARBA00022603"/>
    </source>
</evidence>
<evidence type="ECO:0000256" key="1">
    <source>
        <dbReference type="ARBA" id="ARBA00006594"/>
    </source>
</evidence>
<keyword evidence="6" id="KW-0680">Restriction system</keyword>
<proteinExistence type="inferred from homology"/>
<evidence type="ECO:0000256" key="5">
    <source>
        <dbReference type="ARBA" id="ARBA00022691"/>
    </source>
</evidence>
<gene>
    <name evidence="11" type="primary">hsdM</name>
    <name evidence="11" type="ORF">CLPUN_07630</name>
</gene>
<dbReference type="Gene3D" id="1.20.1260.30">
    <property type="match status" value="2"/>
</dbReference>
<evidence type="ECO:0000313" key="12">
    <source>
        <dbReference type="Proteomes" id="UP000190890"/>
    </source>
</evidence>
<dbReference type="GO" id="GO:0009307">
    <property type="term" value="P:DNA restriction-modification system"/>
    <property type="evidence" value="ECO:0007669"/>
    <property type="project" value="UniProtKB-KW"/>
</dbReference>
<evidence type="ECO:0000256" key="4">
    <source>
        <dbReference type="ARBA" id="ARBA00022679"/>
    </source>
</evidence>
<feature type="coiled-coil region" evidence="8">
    <location>
        <begin position="641"/>
        <end position="693"/>
    </location>
</feature>
<feature type="domain" description="DNA methylase adenine-specific" evidence="9">
    <location>
        <begin position="137"/>
        <end position="452"/>
    </location>
</feature>
<protein>
    <recommendedName>
        <fullName evidence="2">site-specific DNA-methyltransferase (adenine-specific)</fullName>
        <ecNumber evidence="2">2.1.1.72</ecNumber>
    </recommendedName>
</protein>